<evidence type="ECO:0000313" key="3">
    <source>
        <dbReference type="EMBL" id="KAG5635357.1"/>
    </source>
</evidence>
<gene>
    <name evidence="3" type="ORF">H0H81_011558</name>
</gene>
<dbReference type="EMBL" id="JABCKI010006113">
    <property type="protein sequence ID" value="KAG5635357.1"/>
    <property type="molecule type" value="Genomic_DNA"/>
</dbReference>
<accession>A0A9P7FNI3</accession>
<evidence type="ECO:0000256" key="1">
    <source>
        <dbReference type="ARBA" id="ARBA00010954"/>
    </source>
</evidence>
<dbReference type="PANTHER" id="PTHR12832">
    <property type="entry name" value="TESTIS-SPECIFIC PROTEIN PBS13 T-COMPLEX 11"/>
    <property type="match status" value="1"/>
</dbReference>
<feature type="compositionally biased region" description="Basic and acidic residues" evidence="2">
    <location>
        <begin position="1"/>
        <end position="10"/>
    </location>
</feature>
<feature type="region of interest" description="Disordered" evidence="2">
    <location>
        <begin position="503"/>
        <end position="522"/>
    </location>
</feature>
<feature type="region of interest" description="Disordered" evidence="2">
    <location>
        <begin position="1"/>
        <end position="59"/>
    </location>
</feature>
<feature type="compositionally biased region" description="Basic and acidic residues" evidence="2">
    <location>
        <begin position="613"/>
        <end position="635"/>
    </location>
</feature>
<dbReference type="Proteomes" id="UP000717328">
    <property type="component" value="Unassembled WGS sequence"/>
</dbReference>
<name>A0A9P7FNI3_9AGAR</name>
<sequence length="778" mass="85507">MDDLAHDFPFNHRKRKADSDDSQDSAVQTDPTAVAPLADVVPDAPHSAPRQRWLASRSDPNLCQVSSPLSAEVMFNTYPPNPTKRPRLQKIETSPRLSRRHVSRKSAVKPVPSRPPPTTRHGSDIEDLGMVSAADPGPSSGSLLHLRTGPKSADPLSASTVPFFPIDTNSIHIPSLQPLVNRQTLKELDLDVILRNPQLRHDLLFDPGLQFRPTCSRRKRGMAERYWAALVQEVETGCTCVSFDSHGKPHAVVCACAQVPTTPSHPVVAYSSAMSVVTLRMPSRIRNLLAEFLEVLLLVIQPLSTVSGMYVNPNTFKSQMQEHSAQAAYIRSIFDPALIEQELKHELFDPSGLFSAIGSILKGHCAPMRDHAVEAMVQVAQTCAPGGTGSKRDAVAAVRMCLEILELMKLDIANHQLQTLRPFLMRTSGQFELKAFKNRKGHSCSLQLTREWLRLAHADLLARGSILHPKYPSNSLQFASLPRNQQTYLSVLRGILDLVFDPPPTTSTPSPSSSSPPPTPIFQATASALSRLRGSPETAYLDGARLALLSADAADATALYMFLLLYRQLVHSDSGDSPQDLTKVEDADLLRLKNEIRDIGSSRLSHCFSSRCPPDEADRTREKDLEKEHNPKEDVVLQVAKRAKEARNPTPSSSSQASLSSVGESPDEHIVSVAQRWADSNIQLDSPLCTMLRRRIRDVIFNSVVALAFPGRDSTTSKLTSIDFLASVQSAQDIPLGTATGMEPLADEIKSLSEKISRLALIHLNAYLPLYEQEGFLT</sequence>
<feature type="region of interest" description="Disordered" evidence="2">
    <location>
        <begin position="77"/>
        <end position="128"/>
    </location>
</feature>
<comment type="caution">
    <text evidence="3">The sequence shown here is derived from an EMBL/GenBank/DDBJ whole genome shotgun (WGS) entry which is preliminary data.</text>
</comment>
<proteinExistence type="inferred from homology"/>
<dbReference type="OrthoDB" id="276323at2759"/>
<reference evidence="3" key="2">
    <citation type="submission" date="2021-10" db="EMBL/GenBank/DDBJ databases">
        <title>Phylogenomics reveals ancestral predisposition of the termite-cultivated fungus Termitomyces towards a domesticated lifestyle.</title>
        <authorList>
            <person name="Auxier B."/>
            <person name="Grum-Grzhimaylo A."/>
            <person name="Cardenas M.E."/>
            <person name="Lodge J.D."/>
            <person name="Laessoe T."/>
            <person name="Pedersen O."/>
            <person name="Smith M.E."/>
            <person name="Kuyper T.W."/>
            <person name="Franco-Molano E.A."/>
            <person name="Baroni T.J."/>
            <person name="Aanen D.K."/>
        </authorList>
    </citation>
    <scope>NUCLEOTIDE SEQUENCE</scope>
    <source>
        <strain evidence="3">D49</strain>
    </source>
</reference>
<evidence type="ECO:0008006" key="5">
    <source>
        <dbReference type="Google" id="ProtNLM"/>
    </source>
</evidence>
<dbReference type="Pfam" id="PF05794">
    <property type="entry name" value="Tcp11"/>
    <property type="match status" value="1"/>
</dbReference>
<keyword evidence="4" id="KW-1185">Reference proteome</keyword>
<reference evidence="3" key="1">
    <citation type="submission" date="2021-02" db="EMBL/GenBank/DDBJ databases">
        <authorList>
            <person name="Nieuwenhuis M."/>
            <person name="Van De Peppel L.J.J."/>
        </authorList>
    </citation>
    <scope>NUCLEOTIDE SEQUENCE</scope>
    <source>
        <strain evidence="3">D49</strain>
    </source>
</reference>
<dbReference type="GO" id="GO:0010737">
    <property type="term" value="P:protein kinase A signaling"/>
    <property type="evidence" value="ECO:0007669"/>
    <property type="project" value="TreeGrafter"/>
</dbReference>
<evidence type="ECO:0000313" key="4">
    <source>
        <dbReference type="Proteomes" id="UP000717328"/>
    </source>
</evidence>
<organism evidence="3 4">
    <name type="scientific">Sphagnurus paluster</name>
    <dbReference type="NCBI Taxonomy" id="117069"/>
    <lineage>
        <taxon>Eukaryota</taxon>
        <taxon>Fungi</taxon>
        <taxon>Dikarya</taxon>
        <taxon>Basidiomycota</taxon>
        <taxon>Agaricomycotina</taxon>
        <taxon>Agaricomycetes</taxon>
        <taxon>Agaricomycetidae</taxon>
        <taxon>Agaricales</taxon>
        <taxon>Tricholomatineae</taxon>
        <taxon>Lyophyllaceae</taxon>
        <taxon>Sphagnurus</taxon>
    </lineage>
</organism>
<dbReference type="PANTHER" id="PTHR12832:SF11">
    <property type="entry name" value="LD23868P"/>
    <property type="match status" value="1"/>
</dbReference>
<dbReference type="InterPro" id="IPR008862">
    <property type="entry name" value="Tcp11"/>
</dbReference>
<evidence type="ECO:0000256" key="2">
    <source>
        <dbReference type="SAM" id="MobiDB-lite"/>
    </source>
</evidence>
<comment type="similarity">
    <text evidence="1">Belongs to the TCP11 family.</text>
</comment>
<protein>
    <recommendedName>
        <fullName evidence="5">Tcp11-domain-containing protein</fullName>
    </recommendedName>
</protein>
<feature type="compositionally biased region" description="Basic residues" evidence="2">
    <location>
        <begin position="97"/>
        <end position="107"/>
    </location>
</feature>
<feature type="region of interest" description="Disordered" evidence="2">
    <location>
        <begin position="607"/>
        <end position="664"/>
    </location>
</feature>
<feature type="compositionally biased region" description="Low complexity" evidence="2">
    <location>
        <begin position="30"/>
        <end position="45"/>
    </location>
</feature>
<dbReference type="AlphaFoldDB" id="A0A9P7FNI3"/>
<feature type="compositionally biased region" description="Low complexity" evidence="2">
    <location>
        <begin position="652"/>
        <end position="664"/>
    </location>
</feature>